<dbReference type="RefSeq" id="WP_157624633.1">
    <property type="nucleotide sequence ID" value="NZ_LGIA01000113.1"/>
</dbReference>
<name>A0A0L8VAY3_9BACT</name>
<organism evidence="3 4">
    <name type="scientific">Sunxiuqinia dokdonensis</name>
    <dbReference type="NCBI Taxonomy" id="1409788"/>
    <lineage>
        <taxon>Bacteria</taxon>
        <taxon>Pseudomonadati</taxon>
        <taxon>Bacteroidota</taxon>
        <taxon>Bacteroidia</taxon>
        <taxon>Marinilabiliales</taxon>
        <taxon>Prolixibacteraceae</taxon>
        <taxon>Sunxiuqinia</taxon>
    </lineage>
</organism>
<keyword evidence="4" id="KW-1185">Reference proteome</keyword>
<dbReference type="Proteomes" id="UP000036958">
    <property type="component" value="Unassembled WGS sequence"/>
</dbReference>
<evidence type="ECO:0000256" key="2">
    <source>
        <dbReference type="SAM" id="SignalP"/>
    </source>
</evidence>
<dbReference type="OrthoDB" id="9792840at2"/>
<comment type="caution">
    <text evidence="3">The sequence shown here is derived from an EMBL/GenBank/DDBJ whole genome shotgun (WGS) entry which is preliminary data.</text>
</comment>
<feature type="compositionally biased region" description="Basic and acidic residues" evidence="1">
    <location>
        <begin position="44"/>
        <end position="58"/>
    </location>
</feature>
<evidence type="ECO:0000313" key="4">
    <source>
        <dbReference type="Proteomes" id="UP000036958"/>
    </source>
</evidence>
<feature type="region of interest" description="Disordered" evidence="1">
    <location>
        <begin position="29"/>
        <end position="87"/>
    </location>
</feature>
<evidence type="ECO:0000313" key="3">
    <source>
        <dbReference type="EMBL" id="KOH45518.1"/>
    </source>
</evidence>
<sequence length="258" mass="28167">MKHLKLIFCSTILVTSAYMLSSCSQKNNEQAKSEGQEQSQMMKGNEDHPKGNGEHEHVGTSGEQQTAGQGEMMDMKKGGNKTWTPGGNGAELIKSDFHFITGSIGNIYPEVKKVEGSRVLELKADGTPAAFVFHSQYGNVGLIATLKKLDFKGTIKLIHHAKDLDNFEFVAVSENNMKLGRVVNGNEKIFDESKFDVPTGWMPLKVTAAGTHYKGYIGSKTITHGHDDTMDDGFIGLMLDGKGTIQVKSIEVAVLEDE</sequence>
<dbReference type="EMBL" id="LGIA01000113">
    <property type="protein sequence ID" value="KOH45518.1"/>
    <property type="molecule type" value="Genomic_DNA"/>
</dbReference>
<reference evidence="4" key="1">
    <citation type="submission" date="2015-07" db="EMBL/GenBank/DDBJ databases">
        <title>Genome sequencing of Sunxiuqinia dokdonensis strain SK.</title>
        <authorList>
            <person name="Ahn S."/>
            <person name="Kim B.-C."/>
        </authorList>
    </citation>
    <scope>NUCLEOTIDE SEQUENCE [LARGE SCALE GENOMIC DNA]</scope>
    <source>
        <strain evidence="4">SK</strain>
    </source>
</reference>
<dbReference type="PROSITE" id="PS51257">
    <property type="entry name" value="PROKAR_LIPOPROTEIN"/>
    <property type="match status" value="1"/>
</dbReference>
<dbReference type="STRING" id="1409788.NC99_16630"/>
<feature type="chain" id="PRO_5005591311" evidence="2">
    <location>
        <begin position="22"/>
        <end position="258"/>
    </location>
</feature>
<dbReference type="AlphaFoldDB" id="A0A0L8VAY3"/>
<proteinExistence type="predicted"/>
<gene>
    <name evidence="3" type="ORF">NC99_16630</name>
</gene>
<accession>A0A0L8VAY3</accession>
<protein>
    <submittedName>
        <fullName evidence="3">Uncharacterized protein</fullName>
    </submittedName>
</protein>
<keyword evidence="2" id="KW-0732">Signal</keyword>
<evidence type="ECO:0000256" key="1">
    <source>
        <dbReference type="SAM" id="MobiDB-lite"/>
    </source>
</evidence>
<dbReference type="Gene3D" id="2.60.120.560">
    <property type="entry name" value="Exo-inulinase, domain 1"/>
    <property type="match status" value="1"/>
</dbReference>
<feature type="signal peptide" evidence="2">
    <location>
        <begin position="1"/>
        <end position="21"/>
    </location>
</feature>